<dbReference type="Pfam" id="PF00289">
    <property type="entry name" value="Biotin_carb_N"/>
    <property type="match status" value="1"/>
</dbReference>
<dbReference type="GO" id="GO:0046872">
    <property type="term" value="F:metal ion binding"/>
    <property type="evidence" value="ECO:0007669"/>
    <property type="project" value="InterPro"/>
</dbReference>
<feature type="compositionally biased region" description="Basic and acidic residues" evidence="9">
    <location>
        <begin position="447"/>
        <end position="466"/>
    </location>
</feature>
<dbReference type="GO" id="GO:0005524">
    <property type="term" value="F:ATP binding"/>
    <property type="evidence" value="ECO:0007669"/>
    <property type="project" value="UniProtKB-UniRule"/>
</dbReference>
<keyword evidence="13" id="KW-1185">Reference proteome</keyword>
<evidence type="ECO:0000259" key="11">
    <source>
        <dbReference type="PROSITE" id="PS50979"/>
    </source>
</evidence>
<feature type="domain" description="ATP-grasp" evidence="10">
    <location>
        <begin position="120"/>
        <end position="317"/>
    </location>
</feature>
<keyword evidence="6" id="KW-0092">Biotin</keyword>
<evidence type="ECO:0000256" key="6">
    <source>
        <dbReference type="ARBA" id="ARBA00023267"/>
    </source>
</evidence>
<evidence type="ECO:0000256" key="5">
    <source>
        <dbReference type="ARBA" id="ARBA00022840"/>
    </source>
</evidence>
<evidence type="ECO:0000259" key="10">
    <source>
        <dbReference type="PROSITE" id="PS50975"/>
    </source>
</evidence>
<dbReference type="PROSITE" id="PS00867">
    <property type="entry name" value="CPSASE_2"/>
    <property type="match status" value="1"/>
</dbReference>
<keyword evidence="5 8" id="KW-0067">ATP-binding</keyword>
<evidence type="ECO:0000256" key="8">
    <source>
        <dbReference type="PROSITE-ProRule" id="PRU00409"/>
    </source>
</evidence>
<evidence type="ECO:0000256" key="3">
    <source>
        <dbReference type="ARBA" id="ARBA00022598"/>
    </source>
</evidence>
<dbReference type="SUPFAM" id="SSF51246">
    <property type="entry name" value="Rudiment single hybrid motif"/>
    <property type="match status" value="1"/>
</dbReference>
<evidence type="ECO:0000256" key="1">
    <source>
        <dbReference type="ARBA" id="ARBA00003761"/>
    </source>
</evidence>
<dbReference type="PANTHER" id="PTHR48095">
    <property type="entry name" value="PYRUVATE CARBOXYLASE SUBUNIT A"/>
    <property type="match status" value="1"/>
</dbReference>
<dbReference type="SUPFAM" id="SSF56059">
    <property type="entry name" value="Glutathione synthetase ATP-binding domain-like"/>
    <property type="match status" value="1"/>
</dbReference>
<dbReference type="InterPro" id="IPR005482">
    <property type="entry name" value="Biotin_COase_C"/>
</dbReference>
<dbReference type="RefSeq" id="WP_067915387.1">
    <property type="nucleotide sequence ID" value="NZ_BSRZ01000013.1"/>
</dbReference>
<accession>A0A9W6PXG7</accession>
<dbReference type="SUPFAM" id="SSF52440">
    <property type="entry name" value="PreATP-grasp domain"/>
    <property type="match status" value="1"/>
</dbReference>
<comment type="function">
    <text evidence="1">This protein is a component of the acetyl coenzyme A carboxylase complex; first, biotin carboxylase catalyzes the carboxylation of the carrier protein and then the transcarboxylase transfers the carboxyl group to form malonyl-CoA.</text>
</comment>
<dbReference type="SMART" id="SM00878">
    <property type="entry name" value="Biotin_carb_C"/>
    <property type="match status" value="1"/>
</dbReference>
<reference evidence="12" key="1">
    <citation type="submission" date="2023-02" db="EMBL/GenBank/DDBJ databases">
        <title>Actinomadura rubrobrunea NBRC 14622.</title>
        <authorList>
            <person name="Ichikawa N."/>
            <person name="Sato H."/>
            <person name="Tonouchi N."/>
        </authorList>
    </citation>
    <scope>NUCLEOTIDE SEQUENCE</scope>
    <source>
        <strain evidence="12">NBRC 14622</strain>
    </source>
</reference>
<proteinExistence type="predicted"/>
<keyword evidence="3" id="KW-0436">Ligase</keyword>
<dbReference type="InterPro" id="IPR011761">
    <property type="entry name" value="ATP-grasp"/>
</dbReference>
<dbReference type="InterPro" id="IPR051602">
    <property type="entry name" value="ACC_Biotin_Carboxylase"/>
</dbReference>
<dbReference type="Pfam" id="PF02785">
    <property type="entry name" value="Biotin_carb_C"/>
    <property type="match status" value="1"/>
</dbReference>
<feature type="domain" description="Biotin carboxylation" evidence="11">
    <location>
        <begin position="1"/>
        <end position="448"/>
    </location>
</feature>
<dbReference type="PROSITE" id="PS00866">
    <property type="entry name" value="CPSASE_1"/>
    <property type="match status" value="1"/>
</dbReference>
<dbReference type="PROSITE" id="PS50975">
    <property type="entry name" value="ATP_GRASP"/>
    <property type="match status" value="1"/>
</dbReference>
<evidence type="ECO:0000313" key="12">
    <source>
        <dbReference type="EMBL" id="GLW66209.1"/>
    </source>
</evidence>
<dbReference type="EMBL" id="BSRZ01000013">
    <property type="protein sequence ID" value="GLW66209.1"/>
    <property type="molecule type" value="Genomic_DNA"/>
</dbReference>
<evidence type="ECO:0000313" key="13">
    <source>
        <dbReference type="Proteomes" id="UP001165124"/>
    </source>
</evidence>
<gene>
    <name evidence="12" type="primary">accC</name>
    <name evidence="12" type="ORF">Arub01_44530</name>
</gene>
<evidence type="ECO:0000256" key="9">
    <source>
        <dbReference type="SAM" id="MobiDB-lite"/>
    </source>
</evidence>
<comment type="catalytic activity">
    <reaction evidence="7">
        <text>N(6)-biotinyl-L-lysyl-[protein] + hydrogencarbonate + ATP = N(6)-carboxybiotinyl-L-lysyl-[protein] + ADP + phosphate + H(+)</text>
        <dbReference type="Rhea" id="RHEA:13501"/>
        <dbReference type="Rhea" id="RHEA-COMP:10505"/>
        <dbReference type="Rhea" id="RHEA-COMP:10506"/>
        <dbReference type="ChEBI" id="CHEBI:15378"/>
        <dbReference type="ChEBI" id="CHEBI:17544"/>
        <dbReference type="ChEBI" id="CHEBI:30616"/>
        <dbReference type="ChEBI" id="CHEBI:43474"/>
        <dbReference type="ChEBI" id="CHEBI:83144"/>
        <dbReference type="ChEBI" id="CHEBI:83145"/>
        <dbReference type="ChEBI" id="CHEBI:456216"/>
        <dbReference type="EC" id="6.3.4.14"/>
    </reaction>
</comment>
<comment type="caution">
    <text evidence="12">The sequence shown here is derived from an EMBL/GenBank/DDBJ whole genome shotgun (WGS) entry which is preliminary data.</text>
</comment>
<dbReference type="PROSITE" id="PS50979">
    <property type="entry name" value="BC"/>
    <property type="match status" value="1"/>
</dbReference>
<dbReference type="PANTHER" id="PTHR48095:SF2">
    <property type="entry name" value="BIOTIN CARBOXYLASE, CHLOROPLASTIC"/>
    <property type="match status" value="1"/>
</dbReference>
<keyword evidence="4 8" id="KW-0547">Nucleotide-binding</keyword>
<dbReference type="GO" id="GO:0004075">
    <property type="term" value="F:biotin carboxylase activity"/>
    <property type="evidence" value="ECO:0007669"/>
    <property type="project" value="UniProtKB-EC"/>
</dbReference>
<name>A0A9W6PXG7_9ACTN</name>
<evidence type="ECO:0000256" key="2">
    <source>
        <dbReference type="ARBA" id="ARBA00013263"/>
    </source>
</evidence>
<dbReference type="Pfam" id="PF02786">
    <property type="entry name" value="CPSase_L_D2"/>
    <property type="match status" value="1"/>
</dbReference>
<feature type="region of interest" description="Disordered" evidence="9">
    <location>
        <begin position="444"/>
        <end position="466"/>
    </location>
</feature>
<dbReference type="Proteomes" id="UP001165124">
    <property type="component" value="Unassembled WGS sequence"/>
</dbReference>
<dbReference type="InterPro" id="IPR005479">
    <property type="entry name" value="CPAse_ATP-bd"/>
</dbReference>
<evidence type="ECO:0000256" key="7">
    <source>
        <dbReference type="ARBA" id="ARBA00048600"/>
    </source>
</evidence>
<dbReference type="Gene3D" id="3.30.470.20">
    <property type="entry name" value="ATP-grasp fold, B domain"/>
    <property type="match status" value="1"/>
</dbReference>
<dbReference type="InterPro" id="IPR011764">
    <property type="entry name" value="Biotin_carboxylation_dom"/>
</dbReference>
<dbReference type="EC" id="6.3.4.14" evidence="2"/>
<organism evidence="12 13">
    <name type="scientific">Actinomadura rubrobrunea</name>
    <dbReference type="NCBI Taxonomy" id="115335"/>
    <lineage>
        <taxon>Bacteria</taxon>
        <taxon>Bacillati</taxon>
        <taxon>Actinomycetota</taxon>
        <taxon>Actinomycetes</taxon>
        <taxon>Streptosporangiales</taxon>
        <taxon>Thermomonosporaceae</taxon>
        <taxon>Actinomadura</taxon>
    </lineage>
</organism>
<dbReference type="AlphaFoldDB" id="A0A9W6PXG7"/>
<dbReference type="FunFam" id="3.40.50.20:FF:000010">
    <property type="entry name" value="Propionyl-CoA carboxylase subunit alpha"/>
    <property type="match status" value="1"/>
</dbReference>
<dbReference type="InterPro" id="IPR016185">
    <property type="entry name" value="PreATP-grasp_dom_sf"/>
</dbReference>
<dbReference type="InterPro" id="IPR005481">
    <property type="entry name" value="BC-like_N"/>
</dbReference>
<evidence type="ECO:0000256" key="4">
    <source>
        <dbReference type="ARBA" id="ARBA00022741"/>
    </source>
</evidence>
<sequence>MFRKILIANRGEIAVRIARTCREMGIATVAVHSTADRDGQAVAHADETVQIGPPQARRSYMYVPAIIEAALRTGADAIHPGYGFLSEDPDFARICAEHGIAFIGPPPEVMETTGDKARVRRLMADAGLPVLPGSDGTLPTLDDAQEVARRIGFPVIVKAAAGGGGRGIAVADSPSALCRAYRETTAVARTVFGAGDVYLERYVPAARHVEVQLLCDGHGAAIHLGERDCSLQRRRQKLIEEAPCPGLSPHLRERLGEYAVAAARALGYEGAGTVEFLVDHSGEPTFMEVNARIQVEHPVTEMITGLDLVREQIRIAAGERLGLTQRDVRPVGWAIECRVNAEDPDADFRPTPGLLEVFRPPGGPGTRVDSGFVQGDRVPSFYDSLLAKLVVWAPTREQAIARADRALAEFTVRGPGIATTVPLLRALLAHPDFVAGHHHTNLVDQMARSKGDSDVREDDVRTGAHR</sequence>
<dbReference type="InterPro" id="IPR011054">
    <property type="entry name" value="Rudment_hybrid_motif"/>
</dbReference>
<protein>
    <recommendedName>
        <fullName evidence="2">biotin carboxylase</fullName>
        <ecNumber evidence="2">6.3.4.14</ecNumber>
    </recommendedName>
</protein>
<dbReference type="NCBIfam" id="NF006367">
    <property type="entry name" value="PRK08591.1"/>
    <property type="match status" value="1"/>
</dbReference>